<evidence type="ECO:0000313" key="2">
    <source>
        <dbReference type="EMBL" id="CAG8482944.1"/>
    </source>
</evidence>
<dbReference type="Proteomes" id="UP000789901">
    <property type="component" value="Unassembled WGS sequence"/>
</dbReference>
<sequence length="46" mass="5198">MANKNTQRSSDREKQTKQSDGRIKPDGNIQSSSTEQRGIPTTIPYF</sequence>
<accession>A0ABN7U5S3</accession>
<proteinExistence type="predicted"/>
<organism evidence="2 3">
    <name type="scientific">Gigaspora margarita</name>
    <dbReference type="NCBI Taxonomy" id="4874"/>
    <lineage>
        <taxon>Eukaryota</taxon>
        <taxon>Fungi</taxon>
        <taxon>Fungi incertae sedis</taxon>
        <taxon>Mucoromycota</taxon>
        <taxon>Glomeromycotina</taxon>
        <taxon>Glomeromycetes</taxon>
        <taxon>Diversisporales</taxon>
        <taxon>Gigasporaceae</taxon>
        <taxon>Gigaspora</taxon>
    </lineage>
</organism>
<reference evidence="2 3" key="1">
    <citation type="submission" date="2021-06" db="EMBL/GenBank/DDBJ databases">
        <authorList>
            <person name="Kallberg Y."/>
            <person name="Tangrot J."/>
            <person name="Rosling A."/>
        </authorList>
    </citation>
    <scope>NUCLEOTIDE SEQUENCE [LARGE SCALE GENOMIC DNA]</scope>
    <source>
        <strain evidence="2 3">120-4 pot B 10/14</strain>
    </source>
</reference>
<evidence type="ECO:0000313" key="3">
    <source>
        <dbReference type="Proteomes" id="UP000789901"/>
    </source>
</evidence>
<feature type="region of interest" description="Disordered" evidence="1">
    <location>
        <begin position="1"/>
        <end position="46"/>
    </location>
</feature>
<evidence type="ECO:0000256" key="1">
    <source>
        <dbReference type="SAM" id="MobiDB-lite"/>
    </source>
</evidence>
<comment type="caution">
    <text evidence="2">The sequence shown here is derived from an EMBL/GenBank/DDBJ whole genome shotgun (WGS) entry which is preliminary data.</text>
</comment>
<protein>
    <submittedName>
        <fullName evidence="2">44501_t:CDS:1</fullName>
    </submittedName>
</protein>
<keyword evidence="3" id="KW-1185">Reference proteome</keyword>
<dbReference type="EMBL" id="CAJVQB010000342">
    <property type="protein sequence ID" value="CAG8482944.1"/>
    <property type="molecule type" value="Genomic_DNA"/>
</dbReference>
<name>A0ABN7U5S3_GIGMA</name>
<gene>
    <name evidence="2" type="ORF">GMARGA_LOCUS1333</name>
</gene>
<feature type="compositionally biased region" description="Basic and acidic residues" evidence="1">
    <location>
        <begin position="9"/>
        <end position="25"/>
    </location>
</feature>